<gene>
    <name evidence="2" type="ORF">METZ01_LOCUS145201</name>
</gene>
<dbReference type="AlphaFoldDB" id="A0A381ZU62"/>
<evidence type="ECO:0000259" key="1">
    <source>
        <dbReference type="PROSITE" id="PS50830"/>
    </source>
</evidence>
<sequence length="110" mass="12409">MKRVIDGDTVDAYIDLGFSVIVKKRIRFYGIDTPESRTRDLEEKKRGLAAKARLIELLEANDNKFVLTSHGVGKFGRCLGELFLNDTDDKSVQSILIEEGHGTEYYGGKR</sequence>
<name>A0A381ZU62_9ZZZZ</name>
<protein>
    <recommendedName>
        <fullName evidence="1">TNase-like domain-containing protein</fullName>
    </recommendedName>
</protein>
<dbReference type="InterPro" id="IPR035437">
    <property type="entry name" value="SNase_OB-fold_sf"/>
</dbReference>
<reference evidence="2" key="1">
    <citation type="submission" date="2018-05" db="EMBL/GenBank/DDBJ databases">
        <authorList>
            <person name="Lanie J.A."/>
            <person name="Ng W.-L."/>
            <person name="Kazmierczak K.M."/>
            <person name="Andrzejewski T.M."/>
            <person name="Davidsen T.M."/>
            <person name="Wayne K.J."/>
            <person name="Tettelin H."/>
            <person name="Glass J.I."/>
            <person name="Rusch D."/>
            <person name="Podicherti R."/>
            <person name="Tsui H.-C.T."/>
            <person name="Winkler M.E."/>
        </authorList>
    </citation>
    <scope>NUCLEOTIDE SEQUENCE</scope>
</reference>
<dbReference type="InterPro" id="IPR016071">
    <property type="entry name" value="Staphylococal_nuclease_OB-fold"/>
</dbReference>
<dbReference type="EMBL" id="UINC01022530">
    <property type="protein sequence ID" value="SVA92347.1"/>
    <property type="molecule type" value="Genomic_DNA"/>
</dbReference>
<proteinExistence type="predicted"/>
<dbReference type="SUPFAM" id="SSF50199">
    <property type="entry name" value="Staphylococcal nuclease"/>
    <property type="match status" value="1"/>
</dbReference>
<accession>A0A381ZU62</accession>
<organism evidence="2">
    <name type="scientific">marine metagenome</name>
    <dbReference type="NCBI Taxonomy" id="408172"/>
    <lineage>
        <taxon>unclassified sequences</taxon>
        <taxon>metagenomes</taxon>
        <taxon>ecological metagenomes</taxon>
    </lineage>
</organism>
<dbReference type="Pfam" id="PF00565">
    <property type="entry name" value="SNase"/>
    <property type="match status" value="1"/>
</dbReference>
<dbReference type="PROSITE" id="PS50830">
    <property type="entry name" value="TNASE_3"/>
    <property type="match status" value="1"/>
</dbReference>
<dbReference type="Gene3D" id="2.40.50.90">
    <property type="match status" value="1"/>
</dbReference>
<evidence type="ECO:0000313" key="2">
    <source>
        <dbReference type="EMBL" id="SVA92347.1"/>
    </source>
</evidence>
<feature type="domain" description="TNase-like" evidence="1">
    <location>
        <begin position="1"/>
        <end position="110"/>
    </location>
</feature>